<dbReference type="Proteomes" id="UP000755585">
    <property type="component" value="Unassembled WGS sequence"/>
</dbReference>
<accession>A0ABS4URI9</accession>
<evidence type="ECO:0000313" key="1">
    <source>
        <dbReference type="EMBL" id="MBP2354257.1"/>
    </source>
</evidence>
<protein>
    <submittedName>
        <fullName evidence="1">Uncharacterized protein</fullName>
    </submittedName>
</protein>
<name>A0ABS4URI9_9ACTN</name>
<reference evidence="1 2" key="1">
    <citation type="submission" date="2021-03" db="EMBL/GenBank/DDBJ databases">
        <title>Sequencing the genomes of 1000 actinobacteria strains.</title>
        <authorList>
            <person name="Klenk H.-P."/>
        </authorList>
    </citation>
    <scope>NUCLEOTIDE SEQUENCE [LARGE SCALE GENOMIC DNA]</scope>
    <source>
        <strain evidence="1 2">DSM 18824</strain>
    </source>
</reference>
<organism evidence="1 2">
    <name type="scientific">Kribbella aluminosa</name>
    <dbReference type="NCBI Taxonomy" id="416017"/>
    <lineage>
        <taxon>Bacteria</taxon>
        <taxon>Bacillati</taxon>
        <taxon>Actinomycetota</taxon>
        <taxon>Actinomycetes</taxon>
        <taxon>Propionibacteriales</taxon>
        <taxon>Kribbellaceae</taxon>
        <taxon>Kribbella</taxon>
    </lineage>
</organism>
<sequence length="39" mass="4249">MGDPTRVRAGDNGEVSLSDLLGTTDVEPIVRYVVHSHVR</sequence>
<evidence type="ECO:0000313" key="2">
    <source>
        <dbReference type="Proteomes" id="UP000755585"/>
    </source>
</evidence>
<keyword evidence="2" id="KW-1185">Reference proteome</keyword>
<dbReference type="EMBL" id="JAGINT010000002">
    <property type="protein sequence ID" value="MBP2354257.1"/>
    <property type="molecule type" value="Genomic_DNA"/>
</dbReference>
<comment type="caution">
    <text evidence="1">The sequence shown here is derived from an EMBL/GenBank/DDBJ whole genome shotgun (WGS) entry which is preliminary data.</text>
</comment>
<gene>
    <name evidence="1" type="ORF">JOF29_005367</name>
</gene>
<proteinExistence type="predicted"/>